<protein>
    <recommendedName>
        <fullName evidence="4">DUF3078 domain-containing protein</fullName>
    </recommendedName>
</protein>
<dbReference type="RefSeq" id="WP_168036737.1">
    <property type="nucleotide sequence ID" value="NZ_JAATJH010000002.1"/>
</dbReference>
<feature type="signal peptide" evidence="1">
    <location>
        <begin position="1"/>
        <end position="19"/>
    </location>
</feature>
<evidence type="ECO:0000313" key="2">
    <source>
        <dbReference type="EMBL" id="NJC25969.1"/>
    </source>
</evidence>
<dbReference type="EMBL" id="JAATJH010000002">
    <property type="protein sequence ID" value="NJC25969.1"/>
    <property type="molecule type" value="Genomic_DNA"/>
</dbReference>
<name>A0ABX0XAI8_9BACT</name>
<proteinExistence type="predicted"/>
<comment type="caution">
    <text evidence="2">The sequence shown here is derived from an EMBL/GenBank/DDBJ whole genome shotgun (WGS) entry which is preliminary data.</text>
</comment>
<keyword evidence="3" id="KW-1185">Reference proteome</keyword>
<dbReference type="Proteomes" id="UP000770785">
    <property type="component" value="Unassembled WGS sequence"/>
</dbReference>
<feature type="chain" id="PRO_5045657314" description="DUF3078 domain-containing protein" evidence="1">
    <location>
        <begin position="20"/>
        <end position="337"/>
    </location>
</feature>
<evidence type="ECO:0008006" key="4">
    <source>
        <dbReference type="Google" id="ProtNLM"/>
    </source>
</evidence>
<organism evidence="2 3">
    <name type="scientific">Neolewinella antarctica</name>
    <dbReference type="NCBI Taxonomy" id="442734"/>
    <lineage>
        <taxon>Bacteria</taxon>
        <taxon>Pseudomonadati</taxon>
        <taxon>Bacteroidota</taxon>
        <taxon>Saprospiria</taxon>
        <taxon>Saprospirales</taxon>
        <taxon>Lewinellaceae</taxon>
        <taxon>Neolewinella</taxon>
    </lineage>
</organism>
<dbReference type="InterPro" id="IPR021428">
    <property type="entry name" value="DUF3078"/>
</dbReference>
<gene>
    <name evidence="2" type="ORF">GGR27_001468</name>
</gene>
<keyword evidence="1" id="KW-0732">Signal</keyword>
<evidence type="ECO:0000256" key="1">
    <source>
        <dbReference type="SAM" id="SignalP"/>
    </source>
</evidence>
<evidence type="ECO:0000313" key="3">
    <source>
        <dbReference type="Proteomes" id="UP000770785"/>
    </source>
</evidence>
<reference evidence="2 3" key="1">
    <citation type="submission" date="2020-03" db="EMBL/GenBank/DDBJ databases">
        <title>Genomic Encyclopedia of Type Strains, Phase IV (KMG-IV): sequencing the most valuable type-strain genomes for metagenomic binning, comparative biology and taxonomic classification.</title>
        <authorList>
            <person name="Goeker M."/>
        </authorList>
    </citation>
    <scope>NUCLEOTIDE SEQUENCE [LARGE SCALE GENOMIC DNA]</scope>
    <source>
        <strain evidence="2 3">DSM 105096</strain>
    </source>
</reference>
<dbReference type="Pfam" id="PF11276">
    <property type="entry name" value="DUF3078"/>
    <property type="match status" value="1"/>
</dbReference>
<accession>A0ABX0XAI8</accession>
<sequence length="337" mass="37320">MIRFTTLALLCALPLVLFAQEEKDEPVQGWEIGAGIGLDFAQLLQINPRQGAGQNRLGFGSATNSFFNFNRARINWETNALWQFGLQRLGSGVIAQGANDKIPFQKEIDDLRINSKYGVAIKEDSKFFYTGNLLFQTQALPTYQYDNDTYPGNFVSDWRGRGVAPISKLFAPATINVALGVDYKPNKRLSIFYSPLGGKFIVVANDSIAARGVHGNEVSGEPVNGFYPEFDNIDAQLGSQVLIKFAAPFQKDKGAFNSTLGLYSNYLDSPQNVDVDWNNSLSYTLIKNLKLTALLSVFYDDDLNVQVTNYDFPNGVNGLGKRVSLTQQLLLSYVATF</sequence>